<proteinExistence type="predicted"/>
<reference evidence="2" key="1">
    <citation type="submission" date="2016-10" db="EMBL/GenBank/DDBJ databases">
        <authorList>
            <person name="Varghese N."/>
            <person name="Submissions S."/>
        </authorList>
    </citation>
    <scope>NUCLEOTIDE SEQUENCE [LARGE SCALE GENOMIC DNA]</scope>
    <source>
        <strain evidence="2">VPI 5359</strain>
    </source>
</reference>
<evidence type="ECO:0008006" key="3">
    <source>
        <dbReference type="Google" id="ProtNLM"/>
    </source>
</evidence>
<dbReference type="RefSeq" id="WP_090242822.1">
    <property type="nucleotide sequence ID" value="NZ_FNOU01000002.1"/>
</dbReference>
<name>A0A1H3BJF9_EUBBA</name>
<accession>A0A1H3BJF9</accession>
<protein>
    <recommendedName>
        <fullName evidence="3">Gp10 protein</fullName>
    </recommendedName>
</protein>
<dbReference type="AlphaFoldDB" id="A0A1H3BJF9"/>
<evidence type="ECO:0000313" key="1">
    <source>
        <dbReference type="EMBL" id="SDX42066.1"/>
    </source>
</evidence>
<sequence>MTLSDLIYKLTEDIPNIFESWYRQELDKTHGVFQQISEEPQVYADGYYDSVEHTYRFDVFSSSIDEADAVMKKIRAALESGGFIWQGTQFEYLSEIDYYHNSQKFLILTEENNG</sequence>
<dbReference type="EMBL" id="FNOU01000002">
    <property type="protein sequence ID" value="SDX42066.1"/>
    <property type="molecule type" value="Genomic_DNA"/>
</dbReference>
<keyword evidence="2" id="KW-1185">Reference proteome</keyword>
<gene>
    <name evidence="1" type="ORF">SAMN04488579_102103</name>
</gene>
<dbReference type="Proteomes" id="UP000199652">
    <property type="component" value="Unassembled WGS sequence"/>
</dbReference>
<dbReference type="STRING" id="1528.SAMN04488579_102103"/>
<organism evidence="1 2">
    <name type="scientific">Eubacterium barkeri</name>
    <name type="common">Clostridium barkeri</name>
    <dbReference type="NCBI Taxonomy" id="1528"/>
    <lineage>
        <taxon>Bacteria</taxon>
        <taxon>Bacillati</taxon>
        <taxon>Bacillota</taxon>
        <taxon>Clostridia</taxon>
        <taxon>Eubacteriales</taxon>
        <taxon>Eubacteriaceae</taxon>
        <taxon>Eubacterium</taxon>
    </lineage>
</organism>
<evidence type="ECO:0000313" key="2">
    <source>
        <dbReference type="Proteomes" id="UP000199652"/>
    </source>
</evidence>